<dbReference type="PANTHER" id="PTHR12589:SF7">
    <property type="entry name" value="6-PYRUVOYL TETRAHYDROBIOPTERIN SYNTHASE"/>
    <property type="match status" value="1"/>
</dbReference>
<proteinExistence type="inferred from homology"/>
<dbReference type="SUPFAM" id="SSF55620">
    <property type="entry name" value="Tetrahydrobiopterin biosynthesis enzymes-like"/>
    <property type="match status" value="1"/>
</dbReference>
<name>A0A926Y3X8_9BACT</name>
<dbReference type="GO" id="GO:0046872">
    <property type="term" value="F:metal ion binding"/>
    <property type="evidence" value="ECO:0007669"/>
    <property type="project" value="UniProtKB-KW"/>
</dbReference>
<dbReference type="GO" id="GO:0070497">
    <property type="term" value="F:6-carboxytetrahydropterin synthase activity"/>
    <property type="evidence" value="ECO:0007669"/>
    <property type="project" value="UniProtKB-EC"/>
</dbReference>
<accession>A0A926Y3X8</accession>
<comment type="similarity">
    <text evidence="3">Belongs to the PTPS family. QueD subfamily.</text>
</comment>
<evidence type="ECO:0000256" key="5">
    <source>
        <dbReference type="ARBA" id="ARBA00018141"/>
    </source>
</evidence>
<comment type="caution">
    <text evidence="11">The sequence shown here is derived from an EMBL/GenBank/DDBJ whole genome shotgun (WGS) entry which is preliminary data.</text>
</comment>
<evidence type="ECO:0000256" key="2">
    <source>
        <dbReference type="ARBA" id="ARBA00005061"/>
    </source>
</evidence>
<dbReference type="Pfam" id="PF01242">
    <property type="entry name" value="PTPS"/>
    <property type="match status" value="1"/>
</dbReference>
<comment type="catalytic activity">
    <reaction evidence="10">
        <text>7,8-dihydroneopterin 3'-triphosphate + H2O = 6-carboxy-5,6,7,8-tetrahydropterin + triphosphate + acetaldehyde + 2 H(+)</text>
        <dbReference type="Rhea" id="RHEA:27966"/>
        <dbReference type="ChEBI" id="CHEBI:15343"/>
        <dbReference type="ChEBI" id="CHEBI:15377"/>
        <dbReference type="ChEBI" id="CHEBI:15378"/>
        <dbReference type="ChEBI" id="CHEBI:18036"/>
        <dbReference type="ChEBI" id="CHEBI:58462"/>
        <dbReference type="ChEBI" id="CHEBI:61032"/>
        <dbReference type="EC" id="4.1.2.50"/>
    </reaction>
</comment>
<evidence type="ECO:0000256" key="9">
    <source>
        <dbReference type="ARBA" id="ARBA00031449"/>
    </source>
</evidence>
<sequence>METSNLDVPRTDTNKGTAPRVAVFRKEHFNAAHRLNNPNWSDEKNVRVYGKCNNPHFHGHNYELIVQVVGPINPETGYVIDMKYLGDLMKEHVIERFDHKNLNLDTVEFADLNPSAENIAIVIYTILRTHLSENLELKIRLYETERNFVEYPV</sequence>
<evidence type="ECO:0000256" key="4">
    <source>
        <dbReference type="ARBA" id="ARBA00012982"/>
    </source>
</evidence>
<comment type="cofactor">
    <cofactor evidence="1">
        <name>Zn(2+)</name>
        <dbReference type="ChEBI" id="CHEBI:29105"/>
    </cofactor>
</comment>
<dbReference type="InterPro" id="IPR007115">
    <property type="entry name" value="6-PTP_synth/QueD"/>
</dbReference>
<keyword evidence="7" id="KW-0862">Zinc</keyword>
<evidence type="ECO:0000256" key="1">
    <source>
        <dbReference type="ARBA" id="ARBA00001947"/>
    </source>
</evidence>
<dbReference type="RefSeq" id="WP_190888239.1">
    <property type="nucleotide sequence ID" value="NZ_JACWZY010000014.1"/>
</dbReference>
<evidence type="ECO:0000256" key="8">
    <source>
        <dbReference type="ARBA" id="ARBA00023239"/>
    </source>
</evidence>
<dbReference type="PANTHER" id="PTHR12589">
    <property type="entry name" value="PYRUVOYL TETRAHYDROBIOPTERIN SYNTHASE"/>
    <property type="match status" value="1"/>
</dbReference>
<comment type="pathway">
    <text evidence="2">Purine metabolism; 7-cyano-7-deazaguanine biosynthesis.</text>
</comment>
<evidence type="ECO:0000256" key="10">
    <source>
        <dbReference type="ARBA" id="ARBA00048807"/>
    </source>
</evidence>
<dbReference type="AlphaFoldDB" id="A0A926Y3X8"/>
<evidence type="ECO:0000313" key="11">
    <source>
        <dbReference type="EMBL" id="MBD2702395.1"/>
    </source>
</evidence>
<dbReference type="FunFam" id="3.30.479.10:FF:000003">
    <property type="entry name" value="6-pyruvoyl tetrahydrobiopterin synthase"/>
    <property type="match status" value="1"/>
</dbReference>
<gene>
    <name evidence="11" type="ORF">IC229_17230</name>
</gene>
<reference evidence="11" key="1">
    <citation type="submission" date="2020-09" db="EMBL/GenBank/DDBJ databases">
        <authorList>
            <person name="Kim M.K."/>
        </authorList>
    </citation>
    <scope>NUCLEOTIDE SEQUENCE</scope>
    <source>
        <strain evidence="11">BT702</strain>
    </source>
</reference>
<dbReference type="Gene3D" id="3.30.479.10">
    <property type="entry name" value="6-pyruvoyl tetrahydropterin synthase/QueD"/>
    <property type="match status" value="1"/>
</dbReference>
<keyword evidence="6" id="KW-0479">Metal-binding</keyword>
<keyword evidence="12" id="KW-1185">Reference proteome</keyword>
<evidence type="ECO:0000256" key="7">
    <source>
        <dbReference type="ARBA" id="ARBA00022833"/>
    </source>
</evidence>
<dbReference type="Proteomes" id="UP000598820">
    <property type="component" value="Unassembled WGS sequence"/>
</dbReference>
<dbReference type="InterPro" id="IPR038418">
    <property type="entry name" value="6-PTP_synth/QueD_sf"/>
</dbReference>
<keyword evidence="8" id="KW-0456">Lyase</keyword>
<evidence type="ECO:0000256" key="6">
    <source>
        <dbReference type="ARBA" id="ARBA00022723"/>
    </source>
</evidence>
<evidence type="ECO:0000256" key="3">
    <source>
        <dbReference type="ARBA" id="ARBA00008900"/>
    </source>
</evidence>
<evidence type="ECO:0000313" key="12">
    <source>
        <dbReference type="Proteomes" id="UP000598820"/>
    </source>
</evidence>
<dbReference type="EMBL" id="JACWZY010000014">
    <property type="protein sequence ID" value="MBD2702395.1"/>
    <property type="molecule type" value="Genomic_DNA"/>
</dbReference>
<organism evidence="11 12">
    <name type="scientific">Spirosoma profusum</name>
    <dbReference type="NCBI Taxonomy" id="2771354"/>
    <lineage>
        <taxon>Bacteria</taxon>
        <taxon>Pseudomonadati</taxon>
        <taxon>Bacteroidota</taxon>
        <taxon>Cytophagia</taxon>
        <taxon>Cytophagales</taxon>
        <taxon>Cytophagaceae</taxon>
        <taxon>Spirosoma</taxon>
    </lineage>
</organism>
<protein>
    <recommendedName>
        <fullName evidence="5">6-carboxy-5,6,7,8-tetrahydropterin synthase</fullName>
        <ecNumber evidence="4">4.1.2.50</ecNumber>
    </recommendedName>
    <alternativeName>
        <fullName evidence="9">Queuosine biosynthesis protein QueD</fullName>
    </alternativeName>
</protein>
<dbReference type="EC" id="4.1.2.50" evidence="4"/>